<dbReference type="EMBL" id="LYVF01000009">
    <property type="protein sequence ID" value="OAT86752.1"/>
    <property type="molecule type" value="Genomic_DNA"/>
</dbReference>
<sequence>MGRLALTVVDTAAIQDYVFSSNNLKQNVGASELVHRVTHEWVYEGLTEVGLTNIILEKKEIVVNAEFINDLQIERDGLVSELVYAGGGNAVILFCCLEKAKEFAGRLTRRALLEAPGLQVVVKHGEFDWQNDPLSKKVREVIGKLSAKKADRPVSAPLLGLGVTADCQFTGLPAVCIEAKEERRISAAVRAKLKAFDGAHSRLLKLLTLDDGKERYRIPKEFDDFGLARGRSSYIAVAHADGNGIGSRVNAIAEQYPEPGDNRPYILAMRRFSNSVNEAGEKALKATVDCLKGSIVESDGAKKVAGIVELKENYLPFRPIVFGGDDTTFVCEGRLGLTLAQKYLSILSGQPLSDNGRPLSARAGVAVVKAHYPFAGAYRLAEELAQSAKKYIKEMERESGESEVSAMDWHFAVGGLLRPLDLIRRQDYTVDNRTINMRPVRLGGVKGTDWQAWDFFAFMVGEFKKDQWSSRKNKLKGLQDALRRGKEAVEQLRLIYQLPLLPAVPGNDASARNGYVDRRCTCYDVLEALEFFVPLEVADHANNVAEV</sequence>
<dbReference type="RefSeq" id="WP_066666068.1">
    <property type="nucleotide sequence ID" value="NZ_LYVF01000009.1"/>
</dbReference>
<evidence type="ECO:0000313" key="1">
    <source>
        <dbReference type="EMBL" id="OAT86752.1"/>
    </source>
</evidence>
<dbReference type="STRING" id="1838280.A6M21_02755"/>
<organism evidence="1 2">
    <name type="scientific">Desulfotomaculum copahuensis</name>
    <dbReference type="NCBI Taxonomy" id="1838280"/>
    <lineage>
        <taxon>Bacteria</taxon>
        <taxon>Bacillati</taxon>
        <taxon>Bacillota</taxon>
        <taxon>Clostridia</taxon>
        <taxon>Eubacteriales</taxon>
        <taxon>Desulfotomaculaceae</taxon>
        <taxon>Desulfotomaculum</taxon>
    </lineage>
</organism>
<dbReference type="Gene3D" id="3.30.70.270">
    <property type="match status" value="1"/>
</dbReference>
<accession>A0A1B7LJV0</accession>
<reference evidence="1 2" key="1">
    <citation type="submission" date="2016-04" db="EMBL/GenBank/DDBJ databases">
        <authorList>
            <person name="Evans L.H."/>
            <person name="Alamgir A."/>
            <person name="Owens N."/>
            <person name="Weber N.D."/>
            <person name="Virtaneva K."/>
            <person name="Barbian K."/>
            <person name="Babar A."/>
            <person name="Rosenke K."/>
        </authorList>
    </citation>
    <scope>NUCLEOTIDE SEQUENCE [LARGE SCALE GENOMIC DNA]</scope>
    <source>
        <strain evidence="1 2">LMa1</strain>
    </source>
</reference>
<dbReference type="Proteomes" id="UP000078532">
    <property type="component" value="Unassembled WGS sequence"/>
</dbReference>
<proteinExistence type="predicted"/>
<evidence type="ECO:0000313" key="2">
    <source>
        <dbReference type="Proteomes" id="UP000078532"/>
    </source>
</evidence>
<dbReference type="InterPro" id="IPR043128">
    <property type="entry name" value="Rev_trsase/Diguanyl_cyclase"/>
</dbReference>
<protein>
    <submittedName>
        <fullName evidence="1">Uncharacterized protein</fullName>
    </submittedName>
</protein>
<comment type="caution">
    <text evidence="1">The sequence shown here is derived from an EMBL/GenBank/DDBJ whole genome shotgun (WGS) entry which is preliminary data.</text>
</comment>
<keyword evidence="2" id="KW-1185">Reference proteome</keyword>
<dbReference type="OrthoDB" id="442064at2"/>
<gene>
    <name evidence="1" type="ORF">A6M21_02755</name>
</gene>
<dbReference type="AlphaFoldDB" id="A0A1B7LJV0"/>
<name>A0A1B7LJV0_9FIRM</name>